<accession>A0A4D6YB62</accession>
<dbReference type="EMBL" id="CP032996">
    <property type="protein sequence ID" value="QCI27167.1"/>
    <property type="molecule type" value="Genomic_DNA"/>
</dbReference>
<dbReference type="PRINTS" id="PR01038">
    <property type="entry name" value="TRNASYNTHARG"/>
</dbReference>
<keyword evidence="6 9" id="KW-0648">Protein biosynthesis</keyword>
<dbReference type="Proteomes" id="UP000298603">
    <property type="component" value="Chromosome"/>
</dbReference>
<comment type="catalytic activity">
    <reaction evidence="8 9">
        <text>tRNA(Arg) + L-arginine + ATP = L-arginyl-tRNA(Arg) + AMP + diphosphate</text>
        <dbReference type="Rhea" id="RHEA:20301"/>
        <dbReference type="Rhea" id="RHEA-COMP:9658"/>
        <dbReference type="Rhea" id="RHEA-COMP:9673"/>
        <dbReference type="ChEBI" id="CHEBI:30616"/>
        <dbReference type="ChEBI" id="CHEBI:32682"/>
        <dbReference type="ChEBI" id="CHEBI:33019"/>
        <dbReference type="ChEBI" id="CHEBI:78442"/>
        <dbReference type="ChEBI" id="CHEBI:78513"/>
        <dbReference type="ChEBI" id="CHEBI:456215"/>
        <dbReference type="EC" id="6.1.1.19"/>
    </reaction>
</comment>
<dbReference type="InterPro" id="IPR008909">
    <property type="entry name" value="DALR_anticod-bd"/>
</dbReference>
<feature type="domain" description="Arginyl tRNA synthetase N-terminal" evidence="12">
    <location>
        <begin position="1"/>
        <end position="87"/>
    </location>
</feature>
<evidence type="ECO:0000256" key="8">
    <source>
        <dbReference type="ARBA" id="ARBA00049339"/>
    </source>
</evidence>
<proteinExistence type="inferred from homology"/>
<dbReference type="InterPro" id="IPR035684">
    <property type="entry name" value="ArgRS_core"/>
</dbReference>
<keyword evidence="3 9" id="KW-0436">Ligase</keyword>
<dbReference type="Gene3D" id="1.10.730.10">
    <property type="entry name" value="Isoleucyl-tRNA Synthetase, Domain 1"/>
    <property type="match status" value="1"/>
</dbReference>
<dbReference type="HAMAP" id="MF_00123">
    <property type="entry name" value="Arg_tRNA_synth"/>
    <property type="match status" value="1"/>
</dbReference>
<evidence type="ECO:0000256" key="7">
    <source>
        <dbReference type="ARBA" id="ARBA00023146"/>
    </source>
</evidence>
<dbReference type="Pfam" id="PF03485">
    <property type="entry name" value="Arg_tRNA_synt_N"/>
    <property type="match status" value="1"/>
</dbReference>
<evidence type="ECO:0000256" key="3">
    <source>
        <dbReference type="ARBA" id="ARBA00022598"/>
    </source>
</evidence>
<evidence type="ECO:0000256" key="10">
    <source>
        <dbReference type="RuleBase" id="RU363038"/>
    </source>
</evidence>
<dbReference type="OrthoDB" id="9803211at2"/>
<dbReference type="GO" id="GO:0006420">
    <property type="term" value="P:arginyl-tRNA aminoacylation"/>
    <property type="evidence" value="ECO:0007669"/>
    <property type="project" value="UniProtKB-UniRule"/>
</dbReference>
<name>A0A4D6YB62_9GAMM</name>
<evidence type="ECO:0000256" key="2">
    <source>
        <dbReference type="ARBA" id="ARBA00022490"/>
    </source>
</evidence>
<organism evidence="13 14">
    <name type="scientific">Buchnera aphidicola</name>
    <name type="common">Therioaphis trifolii</name>
    <dbReference type="NCBI Taxonomy" id="1241884"/>
    <lineage>
        <taxon>Bacteria</taxon>
        <taxon>Pseudomonadati</taxon>
        <taxon>Pseudomonadota</taxon>
        <taxon>Gammaproteobacteria</taxon>
        <taxon>Enterobacterales</taxon>
        <taxon>Erwiniaceae</taxon>
        <taxon>Buchnera</taxon>
    </lineage>
</organism>
<evidence type="ECO:0000313" key="13">
    <source>
        <dbReference type="EMBL" id="QCI27167.1"/>
    </source>
</evidence>
<dbReference type="PROSITE" id="PS00178">
    <property type="entry name" value="AA_TRNA_LIGASE_I"/>
    <property type="match status" value="1"/>
</dbReference>
<comment type="subcellular location">
    <subcellularLocation>
        <location evidence="9">Cytoplasm</location>
    </subcellularLocation>
</comment>
<keyword evidence="2 9" id="KW-0963">Cytoplasm</keyword>
<evidence type="ECO:0000313" key="14">
    <source>
        <dbReference type="Proteomes" id="UP000298603"/>
    </source>
</evidence>
<dbReference type="InterPro" id="IPR005148">
    <property type="entry name" value="Arg-tRNA-synth_N"/>
</dbReference>
<keyword evidence="5 9" id="KW-0067">ATP-binding</keyword>
<dbReference type="Pfam" id="PF05746">
    <property type="entry name" value="DALR_1"/>
    <property type="match status" value="1"/>
</dbReference>
<dbReference type="Gene3D" id="3.40.50.620">
    <property type="entry name" value="HUPs"/>
    <property type="match status" value="1"/>
</dbReference>
<evidence type="ECO:0000259" key="12">
    <source>
        <dbReference type="SMART" id="SM01016"/>
    </source>
</evidence>
<dbReference type="SUPFAM" id="SSF47323">
    <property type="entry name" value="Anticodon-binding domain of a subclass of class I aminoacyl-tRNA synthetases"/>
    <property type="match status" value="1"/>
</dbReference>
<gene>
    <name evidence="9" type="primary">argS</name>
    <name evidence="13" type="ORF">D9V81_00845</name>
</gene>
<dbReference type="AlphaFoldDB" id="A0A4D6YB62"/>
<evidence type="ECO:0000256" key="9">
    <source>
        <dbReference type="HAMAP-Rule" id="MF_00123"/>
    </source>
</evidence>
<dbReference type="SMART" id="SM01016">
    <property type="entry name" value="Arg_tRNA_synt_N"/>
    <property type="match status" value="1"/>
</dbReference>
<dbReference type="RefSeq" id="WP_158349432.1">
    <property type="nucleotide sequence ID" value="NZ_CP032996.1"/>
</dbReference>
<dbReference type="FunFam" id="3.40.50.620:FF:000116">
    <property type="entry name" value="Arginine--tRNA ligase"/>
    <property type="match status" value="1"/>
</dbReference>
<dbReference type="SUPFAM" id="SSF55190">
    <property type="entry name" value="Arginyl-tRNA synthetase (ArgRS), N-terminal 'additional' domain"/>
    <property type="match status" value="1"/>
</dbReference>
<dbReference type="PANTHER" id="PTHR11956">
    <property type="entry name" value="ARGINYL-TRNA SYNTHETASE"/>
    <property type="match status" value="1"/>
</dbReference>
<keyword evidence="4 9" id="KW-0547">Nucleotide-binding</keyword>
<dbReference type="Gene3D" id="3.30.1360.70">
    <property type="entry name" value="Arginyl tRNA synthetase N-terminal domain"/>
    <property type="match status" value="1"/>
</dbReference>
<keyword evidence="14" id="KW-1185">Reference proteome</keyword>
<feature type="domain" description="DALR anticodon binding" evidence="11">
    <location>
        <begin position="461"/>
        <end position="577"/>
    </location>
</feature>
<dbReference type="SUPFAM" id="SSF52374">
    <property type="entry name" value="Nucleotidylyl transferase"/>
    <property type="match status" value="1"/>
</dbReference>
<dbReference type="InterPro" id="IPR014729">
    <property type="entry name" value="Rossmann-like_a/b/a_fold"/>
</dbReference>
<reference evidence="13 14" key="1">
    <citation type="submission" date="2018-10" db="EMBL/GenBank/DDBJ databases">
        <title>Comparative functional genomics of the obligate endosymbiont Buchnera aphidicola.</title>
        <authorList>
            <person name="Chong R.A."/>
        </authorList>
    </citation>
    <scope>NUCLEOTIDE SEQUENCE [LARGE SCALE GENOMIC DNA]</scope>
    <source>
        <strain evidence="13 14">Tma</strain>
    </source>
</reference>
<sequence length="577" mass="67891">MNIELILKKDIKICALKSKIPKKFISFIQITSKSKIGNYQINGIIKISKLLKINTEELSKKFIYYLQDNNIYKKIKYSAPGFINIFFNEIWLSEEIEKIIYSNSLGIPKEKPKNIIIDYSSPNMAKEMHVGHLRSTILGDVMARTLSFLKHNVIRINHIGDWGFQFGLLIAYLKKKYINQINKKLSLKDLEKYYQKSKKLYENDNTFKIKVTKCILKLQNKNQKYIKLWKKIVKITIKQNKKIYNQLNITLKNKHNIGESFYIKYLSNIILDLKKKKIATKKNGNTIIYLKNIKNKNGQPMGVIIQKKDTSFLYSTIDLACLKYRINKLNANRIIYYTDVRQKQHLKQIEIIAKKAKYIPKNFNLEHHIFGMVLTKNNKPFKTRDGKLIKLSSLINESIKKSKKIIKHKNPNFNKKKISQLSKIIGISAIKYADLSKNREKNYIFNWNNMLSFHGNTALYIQYTYTRIQSIIRKSKFSPLKINKKIILTNNIEIKLSIKILQFEETIQNIKNNGMPHILCLYLFQISSLFSIFYEKYPIIYAKRINIQKSRLKLSFLIARIIKLGLKLLGIKTVNYM</sequence>
<dbReference type="NCBIfam" id="TIGR00456">
    <property type="entry name" value="argS"/>
    <property type="match status" value="1"/>
</dbReference>
<dbReference type="GO" id="GO:0005737">
    <property type="term" value="C:cytoplasm"/>
    <property type="evidence" value="ECO:0007669"/>
    <property type="project" value="UniProtKB-SubCell"/>
</dbReference>
<dbReference type="InterPro" id="IPR001412">
    <property type="entry name" value="aa-tRNA-synth_I_CS"/>
</dbReference>
<evidence type="ECO:0000256" key="5">
    <source>
        <dbReference type="ARBA" id="ARBA00022840"/>
    </source>
</evidence>
<protein>
    <recommendedName>
        <fullName evidence="9">Arginine--tRNA ligase</fullName>
        <ecNumber evidence="9">6.1.1.19</ecNumber>
    </recommendedName>
    <alternativeName>
        <fullName evidence="9">Arginyl-tRNA synthetase</fullName>
        <shortName evidence="9">ArgRS</shortName>
    </alternativeName>
</protein>
<comment type="similarity">
    <text evidence="1 9 10">Belongs to the class-I aminoacyl-tRNA synthetase family.</text>
</comment>
<dbReference type="Pfam" id="PF00750">
    <property type="entry name" value="tRNA-synt_1d"/>
    <property type="match status" value="1"/>
</dbReference>
<evidence type="ECO:0000256" key="1">
    <source>
        <dbReference type="ARBA" id="ARBA00005594"/>
    </source>
</evidence>
<dbReference type="InterPro" id="IPR036695">
    <property type="entry name" value="Arg-tRNA-synth_N_sf"/>
</dbReference>
<comment type="subunit">
    <text evidence="9">Monomer.</text>
</comment>
<evidence type="ECO:0000256" key="4">
    <source>
        <dbReference type="ARBA" id="ARBA00022741"/>
    </source>
</evidence>
<dbReference type="PANTHER" id="PTHR11956:SF5">
    <property type="entry name" value="ARGININE--TRNA LIGASE, CYTOPLASMIC"/>
    <property type="match status" value="1"/>
</dbReference>
<dbReference type="InterPro" id="IPR001278">
    <property type="entry name" value="Arg-tRNA-ligase"/>
</dbReference>
<evidence type="ECO:0000256" key="6">
    <source>
        <dbReference type="ARBA" id="ARBA00022917"/>
    </source>
</evidence>
<dbReference type="SMART" id="SM00836">
    <property type="entry name" value="DALR_1"/>
    <property type="match status" value="1"/>
</dbReference>
<dbReference type="GO" id="GO:0004814">
    <property type="term" value="F:arginine-tRNA ligase activity"/>
    <property type="evidence" value="ECO:0007669"/>
    <property type="project" value="UniProtKB-UniRule"/>
</dbReference>
<comment type="caution">
    <text evidence="9">Lacks conserved residue(s) required for the propagation of feature annotation.</text>
</comment>
<dbReference type="EC" id="6.1.1.19" evidence="9"/>
<keyword evidence="7 9" id="KW-0030">Aminoacyl-tRNA synthetase</keyword>
<evidence type="ECO:0000259" key="11">
    <source>
        <dbReference type="SMART" id="SM00836"/>
    </source>
</evidence>
<dbReference type="InterPro" id="IPR009080">
    <property type="entry name" value="tRNAsynth_Ia_anticodon-bd"/>
</dbReference>
<dbReference type="GO" id="GO:0005524">
    <property type="term" value="F:ATP binding"/>
    <property type="evidence" value="ECO:0007669"/>
    <property type="project" value="UniProtKB-UniRule"/>
</dbReference>